<evidence type="ECO:0000256" key="5">
    <source>
        <dbReference type="ARBA" id="ARBA00022448"/>
    </source>
</evidence>
<protein>
    <recommendedName>
        <fullName evidence="10">ATP synthase epsilon chain</fullName>
    </recommendedName>
    <alternativeName>
        <fullName evidence="10">ATP synthase F1 sector epsilon subunit</fullName>
    </alternativeName>
    <alternativeName>
        <fullName evidence="10">F-ATPase epsilon subunit</fullName>
    </alternativeName>
</protein>
<dbReference type="Pfam" id="PF02823">
    <property type="entry name" value="ATP-synt_DE_N"/>
    <property type="match status" value="1"/>
</dbReference>
<feature type="domain" description="ATP synthase epsilon subunit C-terminal" evidence="12">
    <location>
        <begin position="90"/>
        <end position="134"/>
    </location>
</feature>
<dbReference type="Gene3D" id="2.60.15.10">
    <property type="entry name" value="F0F1 ATP synthase delta/epsilon subunit, N-terminal"/>
    <property type="match status" value="1"/>
</dbReference>
<name>A0ABN8AQZ2_9PROT</name>
<dbReference type="SUPFAM" id="SSF51344">
    <property type="entry name" value="Epsilon subunit of F1F0-ATP synthase N-terminal domain"/>
    <property type="match status" value="1"/>
</dbReference>
<evidence type="ECO:0000256" key="7">
    <source>
        <dbReference type="ARBA" id="ARBA00023136"/>
    </source>
</evidence>
<comment type="similarity">
    <text evidence="3 10 11">Belongs to the ATPase epsilon chain family.</text>
</comment>
<proteinExistence type="inferred from homology"/>
<dbReference type="SUPFAM" id="SSF46604">
    <property type="entry name" value="Epsilon subunit of F1F0-ATP synthase C-terminal domain"/>
    <property type="match status" value="1"/>
</dbReference>
<dbReference type="RefSeq" id="WP_239798054.1">
    <property type="nucleotide sequence ID" value="NZ_OU912926.1"/>
</dbReference>
<evidence type="ECO:0000259" key="12">
    <source>
        <dbReference type="Pfam" id="PF00401"/>
    </source>
</evidence>
<gene>
    <name evidence="10 14" type="primary">atpC</name>
    <name evidence="14" type="ORF">NTG6680_3175</name>
</gene>
<keyword evidence="9 10" id="KW-0066">ATP synthesis</keyword>
<keyword evidence="15" id="KW-1185">Reference proteome</keyword>
<dbReference type="Gene3D" id="1.20.5.440">
    <property type="entry name" value="ATP synthase delta/epsilon subunit, C-terminal domain"/>
    <property type="match status" value="1"/>
</dbReference>
<evidence type="ECO:0000256" key="11">
    <source>
        <dbReference type="RuleBase" id="RU003656"/>
    </source>
</evidence>
<evidence type="ECO:0000256" key="10">
    <source>
        <dbReference type="HAMAP-Rule" id="MF_00530"/>
    </source>
</evidence>
<evidence type="ECO:0000313" key="14">
    <source>
        <dbReference type="EMBL" id="CAG9934424.1"/>
    </source>
</evidence>
<evidence type="ECO:0000256" key="6">
    <source>
        <dbReference type="ARBA" id="ARBA00023065"/>
    </source>
</evidence>
<dbReference type="InterPro" id="IPR036771">
    <property type="entry name" value="ATPsynth_dsu/esu_N"/>
</dbReference>
<dbReference type="PANTHER" id="PTHR13822">
    <property type="entry name" value="ATP SYNTHASE DELTA/EPSILON CHAIN"/>
    <property type="match status" value="1"/>
</dbReference>
<keyword evidence="10" id="KW-0375">Hydrogen ion transport</keyword>
<comment type="function">
    <text evidence="1 10">Produces ATP from ADP in the presence of a proton gradient across the membrane.</text>
</comment>
<feature type="domain" description="ATP synthase F1 complex delta/epsilon subunit N-terminal" evidence="13">
    <location>
        <begin position="5"/>
        <end position="85"/>
    </location>
</feature>
<evidence type="ECO:0000313" key="15">
    <source>
        <dbReference type="Proteomes" id="UP000839052"/>
    </source>
</evidence>
<evidence type="ECO:0000256" key="1">
    <source>
        <dbReference type="ARBA" id="ARBA00003543"/>
    </source>
</evidence>
<keyword evidence="6 10" id="KW-0406">Ion transport</keyword>
<dbReference type="CDD" id="cd12152">
    <property type="entry name" value="F1-ATPase_delta"/>
    <property type="match status" value="1"/>
</dbReference>
<dbReference type="InterPro" id="IPR036794">
    <property type="entry name" value="ATP_F1_dsu/esu_C_sf"/>
</dbReference>
<dbReference type="Pfam" id="PF00401">
    <property type="entry name" value="ATP-synt_DE"/>
    <property type="match status" value="1"/>
</dbReference>
<dbReference type="PANTHER" id="PTHR13822:SF10">
    <property type="entry name" value="ATP SYNTHASE EPSILON CHAIN, CHLOROPLASTIC"/>
    <property type="match status" value="1"/>
</dbReference>
<dbReference type="InterPro" id="IPR001469">
    <property type="entry name" value="ATP_synth_F1_dsu/esu"/>
</dbReference>
<dbReference type="Proteomes" id="UP000839052">
    <property type="component" value="Chromosome"/>
</dbReference>
<accession>A0ABN8AQZ2</accession>
<dbReference type="InterPro" id="IPR020547">
    <property type="entry name" value="ATP_synth_F1_esu_C"/>
</dbReference>
<comment type="subcellular location">
    <subcellularLocation>
        <location evidence="2 10">Cell membrane</location>
        <topology evidence="2 10">Peripheral membrane protein</topology>
    </subcellularLocation>
</comment>
<keyword evidence="5 10" id="KW-0813">Transport</keyword>
<organism evidence="14 15">
    <name type="scientific">Candidatus Nitrotoga arctica</name>
    <dbReference type="NCBI Taxonomy" id="453162"/>
    <lineage>
        <taxon>Bacteria</taxon>
        <taxon>Pseudomonadati</taxon>
        <taxon>Pseudomonadota</taxon>
        <taxon>Betaproteobacteria</taxon>
        <taxon>Nitrosomonadales</taxon>
        <taxon>Gallionellaceae</taxon>
        <taxon>Candidatus Nitrotoga</taxon>
    </lineage>
</organism>
<evidence type="ECO:0000256" key="3">
    <source>
        <dbReference type="ARBA" id="ARBA00005712"/>
    </source>
</evidence>
<evidence type="ECO:0000256" key="8">
    <source>
        <dbReference type="ARBA" id="ARBA00023196"/>
    </source>
</evidence>
<evidence type="ECO:0000256" key="4">
    <source>
        <dbReference type="ARBA" id="ARBA00011648"/>
    </source>
</evidence>
<evidence type="ECO:0000256" key="9">
    <source>
        <dbReference type="ARBA" id="ARBA00023310"/>
    </source>
</evidence>
<comment type="subunit">
    <text evidence="4 10 11">F-type ATPases have 2 components, CF(1) - the catalytic core - and CF(0) - the membrane proton channel. CF(1) has five subunits: alpha(3), beta(3), gamma(1), delta(1), epsilon(1). CF(0) has three main subunits: a, b and c.</text>
</comment>
<reference evidence="14 15" key="1">
    <citation type="submission" date="2021-10" db="EMBL/GenBank/DDBJ databases">
        <authorList>
            <person name="Koch H."/>
        </authorList>
    </citation>
    <scope>NUCLEOTIDE SEQUENCE [LARGE SCALE GENOMIC DNA]</scope>
    <source>
        <strain evidence="14">6680</strain>
    </source>
</reference>
<dbReference type="HAMAP" id="MF_00530">
    <property type="entry name" value="ATP_synth_epsil_bac"/>
    <property type="match status" value="1"/>
</dbReference>
<dbReference type="InterPro" id="IPR020546">
    <property type="entry name" value="ATP_synth_F1_dsu/esu_N"/>
</dbReference>
<keyword evidence="8 10" id="KW-0139">CF(1)</keyword>
<evidence type="ECO:0000256" key="2">
    <source>
        <dbReference type="ARBA" id="ARBA00004202"/>
    </source>
</evidence>
<evidence type="ECO:0000259" key="13">
    <source>
        <dbReference type="Pfam" id="PF02823"/>
    </source>
</evidence>
<sequence length="142" mass="15483">MAMTVHVDVVSAEESIFSGLVEMVVVPGEMGELGIYPRHAPLLTRIKPGSVRLKLPDQSEFMLIYVSGGMLEVQPSVVTILADTAIRGADLDEARSLEAKHAAEEAMKNRASDIDYAKAQAELSEALAQLQAIQKMRKQQPH</sequence>
<keyword evidence="7 10" id="KW-0472">Membrane</keyword>
<dbReference type="EMBL" id="OU912926">
    <property type="protein sequence ID" value="CAG9934424.1"/>
    <property type="molecule type" value="Genomic_DNA"/>
</dbReference>
<dbReference type="NCBIfam" id="NF001847">
    <property type="entry name" value="PRK00571.1-4"/>
    <property type="match status" value="1"/>
</dbReference>
<dbReference type="NCBIfam" id="TIGR01216">
    <property type="entry name" value="ATP_synt_epsi"/>
    <property type="match status" value="1"/>
</dbReference>
<keyword evidence="10" id="KW-1003">Cell membrane</keyword>